<feature type="region of interest" description="Disordered" evidence="12">
    <location>
        <begin position="1"/>
        <end position="43"/>
    </location>
</feature>
<feature type="region of interest" description="Disordered" evidence="12">
    <location>
        <begin position="260"/>
        <end position="300"/>
    </location>
</feature>
<evidence type="ECO:0000256" key="3">
    <source>
        <dbReference type="ARBA" id="ARBA00022528"/>
    </source>
</evidence>
<dbReference type="InterPro" id="IPR011545">
    <property type="entry name" value="DEAD/DEAH_box_helicase_dom"/>
</dbReference>
<gene>
    <name evidence="15" type="ORF">JMJ35_002182</name>
</gene>
<evidence type="ECO:0000256" key="4">
    <source>
        <dbReference type="ARBA" id="ARBA00022640"/>
    </source>
</evidence>
<keyword evidence="7" id="KW-0347">Helicase</keyword>
<protein>
    <recommendedName>
        <fullName evidence="2">RNA helicase</fullName>
        <ecNumber evidence="2">3.6.4.13</ecNumber>
    </recommendedName>
</protein>
<feature type="region of interest" description="Disordered" evidence="12">
    <location>
        <begin position="404"/>
        <end position="423"/>
    </location>
</feature>
<keyword evidence="10" id="KW-0809">Transit peptide</keyword>
<evidence type="ECO:0000256" key="5">
    <source>
        <dbReference type="ARBA" id="ARBA00022741"/>
    </source>
</evidence>
<dbReference type="Pfam" id="PF04408">
    <property type="entry name" value="WHD_HA2"/>
    <property type="match status" value="1"/>
</dbReference>
<dbReference type="InterPro" id="IPR014001">
    <property type="entry name" value="Helicase_ATP-bd"/>
</dbReference>
<dbReference type="SMART" id="SM00490">
    <property type="entry name" value="HELICc"/>
    <property type="match status" value="1"/>
</dbReference>
<dbReference type="SMART" id="SM00847">
    <property type="entry name" value="HA2"/>
    <property type="match status" value="1"/>
</dbReference>
<dbReference type="GO" id="GO:0003723">
    <property type="term" value="F:RNA binding"/>
    <property type="evidence" value="ECO:0007669"/>
    <property type="project" value="UniProtKB-KW"/>
</dbReference>
<dbReference type="GO" id="GO:0016787">
    <property type="term" value="F:hydrolase activity"/>
    <property type="evidence" value="ECO:0007669"/>
    <property type="project" value="UniProtKB-KW"/>
</dbReference>
<dbReference type="PANTHER" id="PTHR18934:SF145">
    <property type="entry name" value="ATP-DEPENDENT RNA HELICASE DHX57-RELATED"/>
    <property type="match status" value="1"/>
</dbReference>
<comment type="caution">
    <text evidence="15">The sequence shown here is derived from an EMBL/GenBank/DDBJ whole genome shotgun (WGS) entry which is preliminary data.</text>
</comment>
<dbReference type="PROSITE" id="PS51192">
    <property type="entry name" value="HELICASE_ATP_BIND_1"/>
    <property type="match status" value="1"/>
</dbReference>
<dbReference type="SMART" id="SM00487">
    <property type="entry name" value="DEXDc"/>
    <property type="match status" value="1"/>
</dbReference>
<dbReference type="Pfam" id="PF07717">
    <property type="entry name" value="OB_NTP_bind"/>
    <property type="match status" value="1"/>
</dbReference>
<dbReference type="InterPro" id="IPR027417">
    <property type="entry name" value="P-loop_NTPase"/>
</dbReference>
<keyword evidence="5" id="KW-0547">Nucleotide-binding</keyword>
<dbReference type="CDD" id="cd17917">
    <property type="entry name" value="DEXHc_RHA-like"/>
    <property type="match status" value="1"/>
</dbReference>
<dbReference type="Pfam" id="PF00271">
    <property type="entry name" value="Helicase_C"/>
    <property type="match status" value="1"/>
</dbReference>
<dbReference type="EC" id="3.6.4.13" evidence="2"/>
<reference evidence="15" key="1">
    <citation type="submission" date="2023-03" db="EMBL/GenBank/DDBJ databases">
        <title>Complete genome of Cladonia borealis.</title>
        <authorList>
            <person name="Park H."/>
        </authorList>
    </citation>
    <scope>NUCLEOTIDE SEQUENCE</scope>
    <source>
        <strain evidence="15">ANT050790</strain>
    </source>
</reference>
<dbReference type="FunFam" id="1.20.120.1080:FF:000002">
    <property type="entry name" value="Putative ATP-dependent RNA helicase DHX36"/>
    <property type="match status" value="1"/>
</dbReference>
<feature type="domain" description="Helicase C-terminal" evidence="14">
    <location>
        <begin position="952"/>
        <end position="1120"/>
    </location>
</feature>
<dbReference type="FunFam" id="3.40.50.300:FF:000500">
    <property type="entry name" value="ATP-dependent RNA helicase DHX29"/>
    <property type="match status" value="1"/>
</dbReference>
<dbReference type="FunFam" id="3.40.50.300:FF:000819">
    <property type="entry name" value="ATP dependent RNA helicase, putative"/>
    <property type="match status" value="1"/>
</dbReference>
<dbReference type="Proteomes" id="UP001166286">
    <property type="component" value="Unassembled WGS sequence"/>
</dbReference>
<dbReference type="SUPFAM" id="SSF52540">
    <property type="entry name" value="P-loop containing nucleoside triphosphate hydrolases"/>
    <property type="match status" value="1"/>
</dbReference>
<dbReference type="CDD" id="cd18791">
    <property type="entry name" value="SF2_C_RHA"/>
    <property type="match status" value="1"/>
</dbReference>
<dbReference type="InterPro" id="IPR011709">
    <property type="entry name" value="DEAD-box_helicase_OB_fold"/>
</dbReference>
<dbReference type="Pfam" id="PF00270">
    <property type="entry name" value="DEAD"/>
    <property type="match status" value="1"/>
</dbReference>
<evidence type="ECO:0000256" key="6">
    <source>
        <dbReference type="ARBA" id="ARBA00022801"/>
    </source>
</evidence>
<dbReference type="Pfam" id="PF21010">
    <property type="entry name" value="HA2_C"/>
    <property type="match status" value="1"/>
</dbReference>
<dbReference type="EMBL" id="JAFEKC020000004">
    <property type="protein sequence ID" value="KAK0514803.1"/>
    <property type="molecule type" value="Genomic_DNA"/>
</dbReference>
<comment type="catalytic activity">
    <reaction evidence="11">
        <text>ATP + H2O = ADP + phosphate + H(+)</text>
        <dbReference type="Rhea" id="RHEA:13065"/>
        <dbReference type="ChEBI" id="CHEBI:15377"/>
        <dbReference type="ChEBI" id="CHEBI:15378"/>
        <dbReference type="ChEBI" id="CHEBI:30616"/>
        <dbReference type="ChEBI" id="CHEBI:43474"/>
        <dbReference type="ChEBI" id="CHEBI:456216"/>
        <dbReference type="EC" id="3.6.4.13"/>
    </reaction>
</comment>
<name>A0AA39R4N8_9LECA</name>
<keyword evidence="3" id="KW-0150">Chloroplast</keyword>
<proteinExistence type="predicted"/>
<evidence type="ECO:0000256" key="12">
    <source>
        <dbReference type="SAM" id="MobiDB-lite"/>
    </source>
</evidence>
<evidence type="ECO:0000256" key="7">
    <source>
        <dbReference type="ARBA" id="ARBA00022806"/>
    </source>
</evidence>
<dbReference type="GO" id="GO:0003724">
    <property type="term" value="F:RNA helicase activity"/>
    <property type="evidence" value="ECO:0007669"/>
    <property type="project" value="UniProtKB-EC"/>
</dbReference>
<accession>A0AA39R4N8</accession>
<evidence type="ECO:0000256" key="9">
    <source>
        <dbReference type="ARBA" id="ARBA00022884"/>
    </source>
</evidence>
<keyword evidence="16" id="KW-1185">Reference proteome</keyword>
<feature type="compositionally biased region" description="Basic and acidic residues" evidence="12">
    <location>
        <begin position="34"/>
        <end position="43"/>
    </location>
</feature>
<dbReference type="GO" id="GO:0005524">
    <property type="term" value="F:ATP binding"/>
    <property type="evidence" value="ECO:0007669"/>
    <property type="project" value="UniProtKB-KW"/>
</dbReference>
<evidence type="ECO:0000256" key="1">
    <source>
        <dbReference type="ARBA" id="ARBA00004229"/>
    </source>
</evidence>
<evidence type="ECO:0000256" key="10">
    <source>
        <dbReference type="ARBA" id="ARBA00022946"/>
    </source>
</evidence>
<feature type="domain" description="Helicase ATP-binding" evidence="13">
    <location>
        <begin position="695"/>
        <end position="866"/>
    </location>
</feature>
<comment type="subcellular location">
    <subcellularLocation>
        <location evidence="1">Plastid</location>
        <location evidence="1">Chloroplast</location>
    </subcellularLocation>
</comment>
<evidence type="ECO:0000259" key="14">
    <source>
        <dbReference type="PROSITE" id="PS51194"/>
    </source>
</evidence>
<evidence type="ECO:0000256" key="8">
    <source>
        <dbReference type="ARBA" id="ARBA00022840"/>
    </source>
</evidence>
<organism evidence="15 16">
    <name type="scientific">Cladonia borealis</name>
    <dbReference type="NCBI Taxonomy" id="184061"/>
    <lineage>
        <taxon>Eukaryota</taxon>
        <taxon>Fungi</taxon>
        <taxon>Dikarya</taxon>
        <taxon>Ascomycota</taxon>
        <taxon>Pezizomycotina</taxon>
        <taxon>Lecanoromycetes</taxon>
        <taxon>OSLEUM clade</taxon>
        <taxon>Lecanoromycetidae</taxon>
        <taxon>Lecanorales</taxon>
        <taxon>Lecanorineae</taxon>
        <taxon>Cladoniaceae</taxon>
        <taxon>Cladonia</taxon>
    </lineage>
</organism>
<feature type="compositionally biased region" description="Polar residues" evidence="12">
    <location>
        <begin position="412"/>
        <end position="423"/>
    </location>
</feature>
<keyword evidence="9" id="KW-0694">RNA-binding</keyword>
<sequence length="1475" mass="165474">MPPNRKKKKSTTNPARGFATTSTASKTKGQSSNELEHEDHYEVSGENLKLALDTEVDTKKSPSAVEPEKPLEHLSPEELELELENSSLQIKVDRYREKTQRDASRQVSRLQTERRLIRAQAVSLFTQHWLPIEIIQLIIDLHDAQNDSNKGFIHEFNIKSSAQTVAEGDLVAKMWTLKRLLPQLGFSEEQTRLALVQLLKNRRDRAAQALSVTKDSIWGLEECLDWLALTSKPENLPSYLPQSVAPASRLLADGTLDVDATSDSTNSGSTPSTVLSNATSSCRSPLEESTSVSSESDFDSDLEPHEQISRYLSLQSQLYAVDPALVNPAQKRPKRAAAGIRNINGSENAIMDRKVARLTAKLDKLSSDILFDREQAEMKWAQHWTQLAKERSERERLGIRISSEKGHHGKGQLNSEAIASPSNVPESISNELDMGDMLGEFFSSLPNSATNSVTGTSNMNSVNADGLTVIIRSFGKWNGISPRRVFEEACRARDPASQIAYKLVSASTFSNRHTLEVRWSRPQHRIFVAPNDHVTCKSDANAVKFEMISVACPDATQSEAYISTLALFGVFASSSKEEKTYLRLPAIWREFWTELLLCKKEQDDAKDREVIRELGGMIDEHDCQIEEGDNQSISLKPSKHSVHKPGVSKPPVLPAVVVPEEIKSLWSSKASTTSYQNSLTSRITLPIWNYKHELLDAIEQHQTVIVCGETGCGKSTQVPAFILERELSSGRSCKVYCTEPRRISAISLARRVSEELGEGKGDLGTSRSFVGYAIRLESQVTAETRLVYATTGIVMRMLERSDDLGDITHLVLDEVHERSIDSDFLLIVLRKLLVRRPDMKIVLMSATVDAQRFSDYLDQAPILDVPGRTFPVDTKYLEDAIELTNFNGSARYRDAGEVEDDDEEIFIEDSSKATLSGDNIKHYSANTRNALLKFDEYRLNYDLILRLLETVATNDNYVEYSNAVLVFLPGIAEIKRLNDMLVGHSLFANGWYVYALHSTIATEEQERAFLVPAPGYRKIVLATNIAETGITIPDVTCVIDTGKHKEMRFDERRQLSRLIEVFISRANAKQRRGRAGRVRKGLCFHLFTKHRHDNTMAEQQTPEILRLSLQDLVLRIKICRLGSVEQTLSEALDPPSAKNIRRAIDSLVDVKALTNMEELTPLGRQLARLPLDVFLGKLVLLGTIFGCLDAALTIAAILSSKSPFSAPMESRSQANAARLAFRKGDSDLLTIYNAYCAWRRICTSSAIPEHQFCRRNFLNPRTLSNIEDLKAQLAASLADAGFLRLDDAEKASLSKPGSYSRRRNFVGIPARYDTNDYDLMLNTVIACSFYPHLLKREGKGWRNIANNQSVSLHPTSVNKGMLKASKWLSFYHVMQSSSKSYHAYETSPVEDFAVALICGEAEFRMYAGVMIIDGNRIRFSVDDWKTLIAIKILRTQIRHIIDQSFRYPGRSLSQDQRSWLDIWQNIVSFGISEKN</sequence>
<feature type="compositionally biased region" description="Polar residues" evidence="12">
    <location>
        <begin position="11"/>
        <end position="33"/>
    </location>
</feature>
<dbReference type="InterPro" id="IPR048333">
    <property type="entry name" value="HA2_WH"/>
</dbReference>
<evidence type="ECO:0000256" key="11">
    <source>
        <dbReference type="ARBA" id="ARBA00047984"/>
    </source>
</evidence>
<dbReference type="Gene3D" id="1.20.120.1080">
    <property type="match status" value="1"/>
</dbReference>
<feature type="compositionally biased region" description="Polar residues" evidence="12">
    <location>
        <begin position="261"/>
        <end position="283"/>
    </location>
</feature>
<dbReference type="PANTHER" id="PTHR18934">
    <property type="entry name" value="ATP-DEPENDENT RNA HELICASE"/>
    <property type="match status" value="1"/>
</dbReference>
<evidence type="ECO:0000313" key="16">
    <source>
        <dbReference type="Proteomes" id="UP001166286"/>
    </source>
</evidence>
<keyword evidence="4" id="KW-0934">Plastid</keyword>
<evidence type="ECO:0000259" key="13">
    <source>
        <dbReference type="PROSITE" id="PS51192"/>
    </source>
</evidence>
<dbReference type="InterPro" id="IPR007502">
    <property type="entry name" value="Helicase-assoc_dom"/>
</dbReference>
<dbReference type="InterPro" id="IPR001650">
    <property type="entry name" value="Helicase_C-like"/>
</dbReference>
<dbReference type="Gene3D" id="3.40.50.300">
    <property type="entry name" value="P-loop containing nucleotide triphosphate hydrolases"/>
    <property type="match status" value="2"/>
</dbReference>
<feature type="compositionally biased region" description="Basic residues" evidence="12">
    <location>
        <begin position="1"/>
        <end position="10"/>
    </location>
</feature>
<keyword evidence="6" id="KW-0378">Hydrolase</keyword>
<evidence type="ECO:0000313" key="15">
    <source>
        <dbReference type="EMBL" id="KAK0514803.1"/>
    </source>
</evidence>
<dbReference type="PROSITE" id="PS51194">
    <property type="entry name" value="HELICASE_CTER"/>
    <property type="match status" value="1"/>
</dbReference>
<keyword evidence="8" id="KW-0067">ATP-binding</keyword>
<evidence type="ECO:0000256" key="2">
    <source>
        <dbReference type="ARBA" id="ARBA00012552"/>
    </source>
</evidence>